<dbReference type="InterPro" id="IPR021527">
    <property type="entry name" value="DUF2795"/>
</dbReference>
<proteinExistence type="predicted"/>
<feature type="region of interest" description="Disordered" evidence="1">
    <location>
        <begin position="62"/>
        <end position="91"/>
    </location>
</feature>
<dbReference type="Pfam" id="PF11387">
    <property type="entry name" value="DUF2795"/>
    <property type="match status" value="1"/>
</dbReference>
<feature type="compositionally biased region" description="Basic residues" evidence="1">
    <location>
        <begin position="82"/>
        <end position="91"/>
    </location>
</feature>
<comment type="caution">
    <text evidence="2">The sequence shown here is derived from an EMBL/GenBank/DDBJ whole genome shotgun (WGS) entry which is preliminary data.</text>
</comment>
<organism evidence="2 3">
    <name type="scientific">Micromonospora thermarum</name>
    <dbReference type="NCBI Taxonomy" id="2720024"/>
    <lineage>
        <taxon>Bacteria</taxon>
        <taxon>Bacillati</taxon>
        <taxon>Actinomycetota</taxon>
        <taxon>Actinomycetes</taxon>
        <taxon>Micromonosporales</taxon>
        <taxon>Micromonosporaceae</taxon>
        <taxon>Micromonospora</taxon>
    </lineage>
</organism>
<gene>
    <name evidence="2" type="ORF">HCJ94_27195</name>
</gene>
<evidence type="ECO:0000313" key="2">
    <source>
        <dbReference type="EMBL" id="NJP35554.1"/>
    </source>
</evidence>
<protein>
    <submittedName>
        <fullName evidence="2">DUF2795 domain-containing protein</fullName>
    </submittedName>
</protein>
<sequence>MATYADVLQYLSSLDYPAEKDDVVREAEREGAPPDVLRALRALPPQVDYANGNEVARSAGIEAAPEVGRSQRAAQARDTKHQRVSQHLRSI</sequence>
<evidence type="ECO:0000256" key="1">
    <source>
        <dbReference type="SAM" id="MobiDB-lite"/>
    </source>
</evidence>
<dbReference type="EMBL" id="JAATEO010000045">
    <property type="protein sequence ID" value="NJP35554.1"/>
    <property type="molecule type" value="Genomic_DNA"/>
</dbReference>
<name>A0ABX0ZG72_9ACTN</name>
<dbReference type="RefSeq" id="WP_168003872.1">
    <property type="nucleotide sequence ID" value="NZ_JAATEO010000045.1"/>
</dbReference>
<dbReference type="Proteomes" id="UP000783871">
    <property type="component" value="Unassembled WGS sequence"/>
</dbReference>
<evidence type="ECO:0000313" key="3">
    <source>
        <dbReference type="Proteomes" id="UP000783871"/>
    </source>
</evidence>
<keyword evidence="3" id="KW-1185">Reference proteome</keyword>
<accession>A0ABX0ZG72</accession>
<reference evidence="2 3" key="1">
    <citation type="submission" date="2020-03" db="EMBL/GenBank/DDBJ databases">
        <title>WGS of actinomycetes isolated from Thailand.</title>
        <authorList>
            <person name="Thawai C."/>
        </authorList>
    </citation>
    <scope>NUCLEOTIDE SEQUENCE [LARGE SCALE GENOMIC DNA]</scope>
    <source>
        <strain evidence="2 3">HSS6-12</strain>
    </source>
</reference>